<name>A0A5V0SW01_SALER</name>
<protein>
    <submittedName>
        <fullName evidence="1">Uncharacterized protein</fullName>
    </submittedName>
</protein>
<dbReference type="EMBL" id="AAGWTA010000019">
    <property type="protein sequence ID" value="EBS8258339.1"/>
    <property type="molecule type" value="Genomic_DNA"/>
</dbReference>
<dbReference type="AlphaFoldDB" id="A0A5V0SW01"/>
<organism evidence="1">
    <name type="scientific">Salmonella enterica</name>
    <name type="common">Salmonella choleraesuis</name>
    <dbReference type="NCBI Taxonomy" id="28901"/>
    <lineage>
        <taxon>Bacteria</taxon>
        <taxon>Pseudomonadati</taxon>
        <taxon>Pseudomonadota</taxon>
        <taxon>Gammaproteobacteria</taxon>
        <taxon>Enterobacterales</taxon>
        <taxon>Enterobacteriaceae</taxon>
        <taxon>Salmonella</taxon>
    </lineage>
</organism>
<proteinExistence type="predicted"/>
<sequence length="64" mass="7194">MSLLCKRCDNPVDELDFEKATIMESFDGTWCIDLIVKCPHCGLPYNAFVPTSELQPLTGDDNDK</sequence>
<gene>
    <name evidence="1" type="ORF">CEZ54_14660</name>
</gene>
<accession>A0A5V0SW01</accession>
<comment type="caution">
    <text evidence="1">The sequence shown here is derived from an EMBL/GenBank/DDBJ whole genome shotgun (WGS) entry which is preliminary data.</text>
</comment>
<reference evidence="1" key="1">
    <citation type="submission" date="2018-07" db="EMBL/GenBank/DDBJ databases">
        <authorList>
            <consortium name="PulseNet: The National Subtyping Network for Foodborne Disease Surveillance"/>
            <person name="Tarr C.L."/>
            <person name="Trees E."/>
            <person name="Katz L.S."/>
            <person name="Carleton-Romer H.A."/>
            <person name="Stroika S."/>
            <person name="Kucerova Z."/>
            <person name="Roache K.F."/>
            <person name="Sabol A.L."/>
            <person name="Besser J."/>
            <person name="Gerner-Smidt P."/>
        </authorList>
    </citation>
    <scope>NUCLEOTIDE SEQUENCE</scope>
    <source>
        <strain evidence="1">PNUSAS016316</strain>
    </source>
</reference>
<evidence type="ECO:0000313" key="1">
    <source>
        <dbReference type="EMBL" id="EBS8258339.1"/>
    </source>
</evidence>